<reference evidence="4 5" key="1">
    <citation type="submission" date="2017-02" db="EMBL/GenBank/DDBJ databases">
        <title>Draft Genome Sequence of Streptomyces tsukubaensis F601, a Producer of the immunosuppressant tacrolimus FK506.</title>
        <authorList>
            <person name="Zong G."/>
            <person name="Zhong C."/>
            <person name="Fu J."/>
            <person name="Qin R."/>
            <person name="Cao G."/>
        </authorList>
    </citation>
    <scope>NUCLEOTIDE SEQUENCE [LARGE SCALE GENOMIC DNA]</scope>
    <source>
        <strain evidence="4 5">F601</strain>
    </source>
</reference>
<protein>
    <recommendedName>
        <fullName evidence="3">Cyclodipeptide synthase</fullName>
    </recommendedName>
</protein>
<organism evidence="4 5">
    <name type="scientific">Streptomyces tsukubensis</name>
    <dbReference type="NCBI Taxonomy" id="83656"/>
    <lineage>
        <taxon>Bacteria</taxon>
        <taxon>Bacillati</taxon>
        <taxon>Actinomycetota</taxon>
        <taxon>Actinomycetes</taxon>
        <taxon>Kitasatosporales</taxon>
        <taxon>Streptomycetaceae</taxon>
        <taxon>Streptomyces</taxon>
    </lineage>
</organism>
<evidence type="ECO:0000313" key="4">
    <source>
        <dbReference type="EMBL" id="OON71440.1"/>
    </source>
</evidence>
<sequence length="225" mass="24843">MFTLSPLPGGETFFPDRCGHALIGLSPWNGRYSRRYIEALVTWAHSRFPRIDVFTPGYEAAHTLVAAGFPVGEAVHRARRANTQLRNPALRALRNAGVTEPQTHVHTWTQLHARPAYTGARHRVQRAYASDPVVRRACRDTAREAVRGAGQREPDESAIDLAVSYALAELPLVTEGPDIFGVPSSAFLYHRDMALIRPLISGESKSLVPHAGQRYAIATWEAETA</sequence>
<dbReference type="STRING" id="83656.B1H18_33815"/>
<dbReference type="InterPro" id="IPR038622">
    <property type="entry name" value="CDPS_sf"/>
</dbReference>
<keyword evidence="5" id="KW-1185">Reference proteome</keyword>
<dbReference type="RefSeq" id="WP_077974352.1">
    <property type="nucleotide sequence ID" value="NZ_CP045177.1"/>
</dbReference>
<dbReference type="NCBIfam" id="TIGR04539">
    <property type="entry name" value="tRNA_cyclodipep"/>
    <property type="match status" value="1"/>
</dbReference>
<accession>A0A1V3ZYJ2</accession>
<name>A0A1V3ZYJ2_9ACTN</name>
<comment type="similarity">
    <text evidence="1">Belongs to the CDPS family.</text>
</comment>
<dbReference type="Gene3D" id="3.40.50.11710">
    <property type="entry name" value="Cyclodipeptide synthase"/>
    <property type="match status" value="1"/>
</dbReference>
<evidence type="ECO:0000256" key="1">
    <source>
        <dbReference type="ARBA" id="ARBA00006034"/>
    </source>
</evidence>
<proteinExistence type="inferred from homology"/>
<evidence type="ECO:0000256" key="3">
    <source>
        <dbReference type="ARBA" id="ARBA00030771"/>
    </source>
</evidence>
<dbReference type="EMBL" id="MVFC01000058">
    <property type="protein sequence ID" value="OON71440.1"/>
    <property type="molecule type" value="Genomic_DNA"/>
</dbReference>
<dbReference type="InterPro" id="IPR030903">
    <property type="entry name" value="CDPS"/>
</dbReference>
<gene>
    <name evidence="4" type="ORF">B1H18_33815</name>
</gene>
<dbReference type="GO" id="GO:0016755">
    <property type="term" value="F:aminoacyltransferase activity"/>
    <property type="evidence" value="ECO:0007669"/>
    <property type="project" value="InterPro"/>
</dbReference>
<dbReference type="OrthoDB" id="2895472at2"/>
<dbReference type="AlphaFoldDB" id="A0A1V3ZYJ2"/>
<evidence type="ECO:0000256" key="2">
    <source>
        <dbReference type="ARBA" id="ARBA00022679"/>
    </source>
</evidence>
<dbReference type="Pfam" id="PF16715">
    <property type="entry name" value="CDPS"/>
    <property type="match status" value="1"/>
</dbReference>
<evidence type="ECO:0000313" key="5">
    <source>
        <dbReference type="Proteomes" id="UP000190539"/>
    </source>
</evidence>
<comment type="caution">
    <text evidence="4">The sequence shown here is derived from an EMBL/GenBank/DDBJ whole genome shotgun (WGS) entry which is preliminary data.</text>
</comment>
<dbReference type="Proteomes" id="UP000190539">
    <property type="component" value="Unassembled WGS sequence"/>
</dbReference>
<keyword evidence="2" id="KW-0808">Transferase</keyword>